<dbReference type="AlphaFoldDB" id="A0A2K9NU49"/>
<dbReference type="RefSeq" id="WP_102244313.1">
    <property type="nucleotide sequence ID" value="NZ_CP025704.1"/>
</dbReference>
<dbReference type="OrthoDB" id="10008892at2"/>
<sequence length="249" mass="27074">MNFKKMTIILAFSVLSSSAFAAGFLKEGGYLGAHNGDDKVNLLIKPAPGRDGSFFAVLMKDAKKISLYLVDEINSSSYSMTPLEVTKDGEIGVVNDDPSLVISSAKNNKGQDVFKIMSANSSNNAGFTGFFEFAGKTSKVAWLEIDGGEYKTDEAANALQISQVDQKEREATAVFLTKDINGTFTLREKFPSMYLINQNSVLATGTKKNQIPSAIAVFLEKKGSFGSKSTEMILINPKNDTDLKTFTRK</sequence>
<evidence type="ECO:0000313" key="2">
    <source>
        <dbReference type="Proteomes" id="UP000235584"/>
    </source>
</evidence>
<proteinExistence type="predicted"/>
<protein>
    <submittedName>
        <fullName evidence="1">Uncharacterized protein</fullName>
    </submittedName>
</protein>
<organism evidence="1 2">
    <name type="scientific">Bacteriovorax stolpii</name>
    <name type="common">Bdellovibrio stolpii</name>
    <dbReference type="NCBI Taxonomy" id="960"/>
    <lineage>
        <taxon>Bacteria</taxon>
        <taxon>Pseudomonadati</taxon>
        <taxon>Bdellovibrionota</taxon>
        <taxon>Bacteriovoracia</taxon>
        <taxon>Bacteriovoracales</taxon>
        <taxon>Bacteriovoracaceae</taxon>
        <taxon>Bacteriovorax</taxon>
    </lineage>
</organism>
<name>A0A2K9NU49_BACTC</name>
<keyword evidence="2" id="KW-1185">Reference proteome</keyword>
<dbReference type="KEGG" id="bsto:C0V70_13105"/>
<dbReference type="Proteomes" id="UP000235584">
    <property type="component" value="Chromosome"/>
</dbReference>
<dbReference type="EMBL" id="CP025704">
    <property type="protein sequence ID" value="AUN99022.1"/>
    <property type="molecule type" value="Genomic_DNA"/>
</dbReference>
<reference evidence="1 2" key="1">
    <citation type="submission" date="2018-01" db="EMBL/GenBank/DDBJ databases">
        <title>Complete genome sequence of Bacteriovorax stolpii DSM12778.</title>
        <authorList>
            <person name="Tang B."/>
            <person name="Chang J."/>
        </authorList>
    </citation>
    <scope>NUCLEOTIDE SEQUENCE [LARGE SCALE GENOMIC DNA]</scope>
    <source>
        <strain evidence="1 2">DSM 12778</strain>
    </source>
</reference>
<gene>
    <name evidence="1" type="ORF">C0V70_13105</name>
</gene>
<accession>A0A2K9NU49</accession>
<evidence type="ECO:0000313" key="1">
    <source>
        <dbReference type="EMBL" id="AUN99022.1"/>
    </source>
</evidence>